<dbReference type="InterPro" id="IPR003439">
    <property type="entry name" value="ABC_transporter-like_ATP-bd"/>
</dbReference>
<evidence type="ECO:0000259" key="9">
    <source>
        <dbReference type="PROSITE" id="PS50893"/>
    </source>
</evidence>
<dbReference type="PANTHER" id="PTHR43394">
    <property type="entry name" value="ATP-DEPENDENT PERMEASE MDL1, MITOCHONDRIAL"/>
    <property type="match status" value="1"/>
</dbReference>
<comment type="subcellular location">
    <subcellularLocation>
        <location evidence="1">Cell membrane</location>
        <topology evidence="1">Multi-pass membrane protein</topology>
    </subcellularLocation>
</comment>
<evidence type="ECO:0000256" key="4">
    <source>
        <dbReference type="ARBA" id="ARBA00022801"/>
    </source>
</evidence>
<evidence type="ECO:0000256" key="1">
    <source>
        <dbReference type="ARBA" id="ARBA00004651"/>
    </source>
</evidence>
<evidence type="ECO:0000256" key="5">
    <source>
        <dbReference type="ARBA" id="ARBA00022840"/>
    </source>
</evidence>
<feature type="transmembrane region" description="Helical" evidence="8">
    <location>
        <begin position="414"/>
        <end position="435"/>
    </location>
</feature>
<dbReference type="PROSITE" id="PS50893">
    <property type="entry name" value="ABC_TRANSPORTER_2"/>
    <property type="match status" value="1"/>
</dbReference>
<keyword evidence="13" id="KW-1185">Reference proteome</keyword>
<dbReference type="InterPro" id="IPR003593">
    <property type="entry name" value="AAA+_ATPase"/>
</dbReference>
<keyword evidence="6 8" id="KW-1133">Transmembrane helix</keyword>
<dbReference type="Pfam" id="PF03412">
    <property type="entry name" value="Peptidase_C39"/>
    <property type="match status" value="1"/>
</dbReference>
<dbReference type="Gene3D" id="3.90.70.10">
    <property type="entry name" value="Cysteine proteinases"/>
    <property type="match status" value="1"/>
</dbReference>
<reference evidence="13" key="1">
    <citation type="journal article" date="2019" name="Int. J. Syst. Evol. Microbiol.">
        <title>The Global Catalogue of Microorganisms (GCM) 10K type strain sequencing project: providing services to taxonomists for standard genome sequencing and annotation.</title>
        <authorList>
            <consortium name="The Broad Institute Genomics Platform"/>
            <consortium name="The Broad Institute Genome Sequencing Center for Infectious Disease"/>
            <person name="Wu L."/>
            <person name="Ma J."/>
        </authorList>
    </citation>
    <scope>NUCLEOTIDE SEQUENCE [LARGE SCALE GENOMIC DNA]</scope>
    <source>
        <strain evidence="13">CGMCC 1.10759</strain>
    </source>
</reference>
<evidence type="ECO:0000256" key="6">
    <source>
        <dbReference type="ARBA" id="ARBA00022989"/>
    </source>
</evidence>
<dbReference type="InterPro" id="IPR027417">
    <property type="entry name" value="P-loop_NTPase"/>
</dbReference>
<organism evidence="12 13">
    <name type="scientific">Steroidobacter flavus</name>
    <dbReference type="NCBI Taxonomy" id="1842136"/>
    <lineage>
        <taxon>Bacteria</taxon>
        <taxon>Pseudomonadati</taxon>
        <taxon>Pseudomonadota</taxon>
        <taxon>Gammaproteobacteria</taxon>
        <taxon>Steroidobacterales</taxon>
        <taxon>Steroidobacteraceae</taxon>
        <taxon>Steroidobacter</taxon>
    </lineage>
</organism>
<dbReference type="InterPro" id="IPR011527">
    <property type="entry name" value="ABC1_TM_dom"/>
</dbReference>
<dbReference type="PROSITE" id="PS50990">
    <property type="entry name" value="PEPTIDASE_C39"/>
    <property type="match status" value="1"/>
</dbReference>
<comment type="caution">
    <text evidence="12">The sequence shown here is derived from an EMBL/GenBank/DDBJ whole genome shotgun (WGS) entry which is preliminary data.</text>
</comment>
<keyword evidence="5" id="KW-0067">ATP-binding</keyword>
<gene>
    <name evidence="12" type="ORF">ACFPN2_08475</name>
</gene>
<dbReference type="EMBL" id="JBHSDU010000003">
    <property type="protein sequence ID" value="MFC4309111.1"/>
    <property type="molecule type" value="Genomic_DNA"/>
</dbReference>
<proteinExistence type="predicted"/>
<feature type="transmembrane region" description="Helical" evidence="8">
    <location>
        <begin position="271"/>
        <end position="290"/>
    </location>
</feature>
<protein>
    <submittedName>
        <fullName evidence="12">Peptidase domain-containing ABC transporter</fullName>
    </submittedName>
</protein>
<name>A0ABV8SP33_9GAMM</name>
<evidence type="ECO:0000259" key="10">
    <source>
        <dbReference type="PROSITE" id="PS50929"/>
    </source>
</evidence>
<keyword evidence="2 8" id="KW-0812">Transmembrane</keyword>
<dbReference type="SMART" id="SM00382">
    <property type="entry name" value="AAA"/>
    <property type="match status" value="1"/>
</dbReference>
<feature type="domain" description="ABC transporter" evidence="9">
    <location>
        <begin position="474"/>
        <end position="707"/>
    </location>
</feature>
<keyword evidence="3" id="KW-0547">Nucleotide-binding</keyword>
<keyword evidence="7 8" id="KW-0472">Membrane</keyword>
<dbReference type="SUPFAM" id="SSF52540">
    <property type="entry name" value="P-loop containing nucleoside triphosphate hydrolases"/>
    <property type="match status" value="1"/>
</dbReference>
<sequence>MSRHRVPYIPQLDALECGASCIAMVLAYHGHHAPLPEVREACGVSRDGVSLQAMLEAARAYGLTATAYSVSLEQLELLPLPAVLHWDFNHFVVLEKWRRGGGAVIVDPARGRLNVSKRVLEQSFTGAVLALDVTPDLQPRRRKTPHLGRYRALVRDNAGAIGIVLGCSALLELLVLTLPIGQQLLVDRALVGKDVPLLMQLAAAFFLATVVQGAVTLGRGYVIGNLHVVLDLRLLGDFMRHAVRLPIGFFMQRAPGDLLQRLEGNSMLRSLLGTEIVASLLDSLLVIGLAALMIAYHWMLGLLVIAMGGVRVLFQLYMREVNRRAAAAELTALSGTGAALVASLDSIETLRATSAESFALRRWNDRVVRRACALLPRLDLENTGAQSTVAINSLALALVCLVGGREVLAGQMSIGVFSAFLTLQALFLAPVGSLMQNLHRLQLASSHLSRLDDVLEAEPEGSGHYVPSDLRGEIKLEQVSFRYSAQAQPSLVDIDVHVQPGELIALVGPSGSGKSTLARILLGLLSPSQGTVMFDGRDLREFDIDALRRRMGVVLQEVELLSDTVHANISCNDPTISIEAVRSAARLACIDHVIEALPRGYDTPLGGNDAQLSGGERQRLCIARAIAHRPAILLLDEATSALDAETERRIHEHLRELRCTRIVIAHRLQTVRDADRVLVMEQGRIVKQGTFASLQAEQGLFRDLVRSAELQDA</sequence>
<evidence type="ECO:0000256" key="7">
    <source>
        <dbReference type="ARBA" id="ARBA00023136"/>
    </source>
</evidence>
<dbReference type="InterPro" id="IPR036640">
    <property type="entry name" value="ABC1_TM_sf"/>
</dbReference>
<dbReference type="InterPro" id="IPR039421">
    <property type="entry name" value="Type_1_exporter"/>
</dbReference>
<accession>A0ABV8SP33</accession>
<dbReference type="SUPFAM" id="SSF90123">
    <property type="entry name" value="ABC transporter transmembrane region"/>
    <property type="match status" value="1"/>
</dbReference>
<dbReference type="Pfam" id="PF00664">
    <property type="entry name" value="ABC_membrane"/>
    <property type="match status" value="1"/>
</dbReference>
<dbReference type="PANTHER" id="PTHR43394:SF1">
    <property type="entry name" value="ATP-BINDING CASSETTE SUB-FAMILY B MEMBER 10, MITOCHONDRIAL"/>
    <property type="match status" value="1"/>
</dbReference>
<dbReference type="Pfam" id="PF00005">
    <property type="entry name" value="ABC_tran"/>
    <property type="match status" value="1"/>
</dbReference>
<evidence type="ECO:0000256" key="8">
    <source>
        <dbReference type="SAM" id="Phobius"/>
    </source>
</evidence>
<dbReference type="Gene3D" id="3.40.50.300">
    <property type="entry name" value="P-loop containing nucleotide triphosphate hydrolases"/>
    <property type="match status" value="1"/>
</dbReference>
<feature type="transmembrane region" description="Helical" evidence="8">
    <location>
        <begin position="198"/>
        <end position="217"/>
    </location>
</feature>
<dbReference type="InterPro" id="IPR005074">
    <property type="entry name" value="Peptidase_C39"/>
</dbReference>
<evidence type="ECO:0000256" key="3">
    <source>
        <dbReference type="ARBA" id="ARBA00022741"/>
    </source>
</evidence>
<evidence type="ECO:0000313" key="13">
    <source>
        <dbReference type="Proteomes" id="UP001595904"/>
    </source>
</evidence>
<evidence type="ECO:0000256" key="2">
    <source>
        <dbReference type="ARBA" id="ARBA00022692"/>
    </source>
</evidence>
<dbReference type="InterPro" id="IPR017871">
    <property type="entry name" value="ABC_transporter-like_CS"/>
</dbReference>
<feature type="domain" description="Peptidase C39" evidence="11">
    <location>
        <begin position="11"/>
        <end position="131"/>
    </location>
</feature>
<dbReference type="Gene3D" id="1.20.1560.10">
    <property type="entry name" value="ABC transporter type 1, transmembrane domain"/>
    <property type="match status" value="1"/>
</dbReference>
<dbReference type="Proteomes" id="UP001595904">
    <property type="component" value="Unassembled WGS sequence"/>
</dbReference>
<dbReference type="RefSeq" id="WP_380596174.1">
    <property type="nucleotide sequence ID" value="NZ_JBHSDU010000003.1"/>
</dbReference>
<dbReference type="PROSITE" id="PS50929">
    <property type="entry name" value="ABC_TM1F"/>
    <property type="match status" value="1"/>
</dbReference>
<evidence type="ECO:0000259" key="11">
    <source>
        <dbReference type="PROSITE" id="PS50990"/>
    </source>
</evidence>
<evidence type="ECO:0000313" key="12">
    <source>
        <dbReference type="EMBL" id="MFC4309111.1"/>
    </source>
</evidence>
<feature type="transmembrane region" description="Helical" evidence="8">
    <location>
        <begin position="158"/>
        <end position="178"/>
    </location>
</feature>
<feature type="domain" description="ABC transmembrane type-1" evidence="10">
    <location>
        <begin position="163"/>
        <end position="443"/>
    </location>
</feature>
<keyword evidence="4" id="KW-0378">Hydrolase</keyword>
<feature type="transmembrane region" description="Helical" evidence="8">
    <location>
        <begin position="296"/>
        <end position="314"/>
    </location>
</feature>
<dbReference type="PROSITE" id="PS00211">
    <property type="entry name" value="ABC_TRANSPORTER_1"/>
    <property type="match status" value="1"/>
</dbReference>